<name>A0ABV2U060_9FLAO</name>
<dbReference type="PROSITE" id="PS50110">
    <property type="entry name" value="RESPONSE_REGULATORY"/>
    <property type="match status" value="1"/>
</dbReference>
<feature type="domain" description="Response regulatory" evidence="2">
    <location>
        <begin position="7"/>
        <end position="128"/>
    </location>
</feature>
<evidence type="ECO:0000259" key="2">
    <source>
        <dbReference type="PROSITE" id="PS50110"/>
    </source>
</evidence>
<dbReference type="Gene3D" id="3.40.50.2300">
    <property type="match status" value="1"/>
</dbReference>
<dbReference type="InterPro" id="IPR001789">
    <property type="entry name" value="Sig_transdc_resp-reg_receiver"/>
</dbReference>
<sequence>MDVIKYNLLLADDDSDDCLFFKEALEELPVDASLSTVNDGVQLMDFLSSNSGDLPDALFLDLNMPRKSGLECLTEIKVTDELKHLPIIIFSTSLDLDVVDSLYEKGANYYIRKPGDFSALKKVIFEAITLTNNANSKHPNRDKFILLP</sequence>
<feature type="modified residue" description="4-aspartylphosphate" evidence="1">
    <location>
        <position position="61"/>
    </location>
</feature>
<comment type="caution">
    <text evidence="3">The sequence shown here is derived from an EMBL/GenBank/DDBJ whole genome shotgun (WGS) entry which is preliminary data.</text>
</comment>
<keyword evidence="1" id="KW-0597">Phosphoprotein</keyword>
<evidence type="ECO:0000313" key="4">
    <source>
        <dbReference type="Proteomes" id="UP001549773"/>
    </source>
</evidence>
<keyword evidence="4" id="KW-1185">Reference proteome</keyword>
<dbReference type="SMART" id="SM00448">
    <property type="entry name" value="REC"/>
    <property type="match status" value="1"/>
</dbReference>
<evidence type="ECO:0000313" key="3">
    <source>
        <dbReference type="EMBL" id="MET7029939.1"/>
    </source>
</evidence>
<proteinExistence type="predicted"/>
<dbReference type="EMBL" id="JBEWYP010000006">
    <property type="protein sequence ID" value="MET7029939.1"/>
    <property type="molecule type" value="Genomic_DNA"/>
</dbReference>
<dbReference type="Proteomes" id="UP001549773">
    <property type="component" value="Unassembled WGS sequence"/>
</dbReference>
<dbReference type="InterPro" id="IPR052893">
    <property type="entry name" value="TCS_response_regulator"/>
</dbReference>
<organism evidence="3 4">
    <name type="scientific">Sediminicola luteus</name>
    <dbReference type="NCBI Taxonomy" id="319238"/>
    <lineage>
        <taxon>Bacteria</taxon>
        <taxon>Pseudomonadati</taxon>
        <taxon>Bacteroidota</taxon>
        <taxon>Flavobacteriia</taxon>
        <taxon>Flavobacteriales</taxon>
        <taxon>Flavobacteriaceae</taxon>
        <taxon>Sediminicola</taxon>
    </lineage>
</organism>
<dbReference type="RefSeq" id="WP_354618739.1">
    <property type="nucleotide sequence ID" value="NZ_JBEWYP010000006.1"/>
</dbReference>
<dbReference type="PANTHER" id="PTHR44520">
    <property type="entry name" value="RESPONSE REGULATOR RCP1-RELATED"/>
    <property type="match status" value="1"/>
</dbReference>
<evidence type="ECO:0000256" key="1">
    <source>
        <dbReference type="PROSITE-ProRule" id="PRU00169"/>
    </source>
</evidence>
<accession>A0ABV2U060</accession>
<reference evidence="3 4" key="1">
    <citation type="submission" date="2024-07" db="EMBL/GenBank/DDBJ databases">
        <title>The genome sequence of type strain Sediminicola luteus GDMCC 1.2596T.</title>
        <authorList>
            <person name="Liu Y."/>
        </authorList>
    </citation>
    <scope>NUCLEOTIDE SEQUENCE [LARGE SCALE GENOMIC DNA]</scope>
    <source>
        <strain evidence="3 4">GDMCC 1.2596</strain>
    </source>
</reference>
<protein>
    <submittedName>
        <fullName evidence="3">Response regulator</fullName>
    </submittedName>
</protein>
<dbReference type="Pfam" id="PF00072">
    <property type="entry name" value="Response_reg"/>
    <property type="match status" value="1"/>
</dbReference>
<gene>
    <name evidence="3" type="ORF">ABXZ32_11055</name>
</gene>
<dbReference type="SUPFAM" id="SSF52172">
    <property type="entry name" value="CheY-like"/>
    <property type="match status" value="1"/>
</dbReference>
<dbReference type="PANTHER" id="PTHR44520:SF2">
    <property type="entry name" value="RESPONSE REGULATOR RCP1"/>
    <property type="match status" value="1"/>
</dbReference>
<dbReference type="InterPro" id="IPR011006">
    <property type="entry name" value="CheY-like_superfamily"/>
</dbReference>